<gene>
    <name evidence="1" type="ORF">SE17_36980</name>
</gene>
<dbReference type="AlphaFoldDB" id="A0A0P9CZS9"/>
<comment type="caution">
    <text evidence="1">The sequence shown here is derived from an EMBL/GenBank/DDBJ whole genome shotgun (WGS) entry which is preliminary data.</text>
</comment>
<evidence type="ECO:0000313" key="1">
    <source>
        <dbReference type="EMBL" id="KPV48640.1"/>
    </source>
</evidence>
<name>A0A0P9CZS9_9CHLR</name>
<proteinExistence type="predicted"/>
<protein>
    <submittedName>
        <fullName evidence="1">Uncharacterized protein</fullName>
    </submittedName>
</protein>
<keyword evidence="2" id="KW-1185">Reference proteome</keyword>
<dbReference type="EMBL" id="LJCR01002499">
    <property type="protein sequence ID" value="KPV48640.1"/>
    <property type="molecule type" value="Genomic_DNA"/>
</dbReference>
<sequence length="119" mass="13146">MSEITPADFALFLLASGDMQPRKRARDQQADLAGLELKRHVLDLIVSYAPPADALEATLMQIAQEIGPPYGPTRALCASIRDEFADAASTPGFMEWLIEEAVRENAGQKEKRRGKTFNQ</sequence>
<evidence type="ECO:0000313" key="2">
    <source>
        <dbReference type="Proteomes" id="UP000050509"/>
    </source>
</evidence>
<dbReference type="Proteomes" id="UP000050509">
    <property type="component" value="Unassembled WGS sequence"/>
</dbReference>
<organism evidence="1 2">
    <name type="scientific">Kouleothrix aurantiaca</name>
    <dbReference type="NCBI Taxonomy" id="186479"/>
    <lineage>
        <taxon>Bacteria</taxon>
        <taxon>Bacillati</taxon>
        <taxon>Chloroflexota</taxon>
        <taxon>Chloroflexia</taxon>
        <taxon>Chloroflexales</taxon>
        <taxon>Roseiflexineae</taxon>
        <taxon>Roseiflexaceae</taxon>
        <taxon>Kouleothrix</taxon>
    </lineage>
</organism>
<accession>A0A0P9CZS9</accession>
<reference evidence="1 2" key="1">
    <citation type="submission" date="2015-09" db="EMBL/GenBank/DDBJ databases">
        <title>Draft genome sequence of Kouleothrix aurantiaca JCM 19913.</title>
        <authorList>
            <person name="Hemp J."/>
        </authorList>
    </citation>
    <scope>NUCLEOTIDE SEQUENCE [LARGE SCALE GENOMIC DNA]</scope>
    <source>
        <strain evidence="1 2">COM-B</strain>
    </source>
</reference>